<dbReference type="GO" id="GO:0022857">
    <property type="term" value="F:transmembrane transporter activity"/>
    <property type="evidence" value="ECO:0007669"/>
    <property type="project" value="InterPro"/>
</dbReference>
<feature type="domain" description="Amino acid permease/ SLC12A" evidence="6">
    <location>
        <begin position="15"/>
        <end position="404"/>
    </location>
</feature>
<reference evidence="7 8" key="1">
    <citation type="submission" date="2019-11" db="EMBL/GenBank/DDBJ databases">
        <title>Genome sequences of 17 halophilic strains isolated from different environments.</title>
        <authorList>
            <person name="Furrow R.E."/>
        </authorList>
    </citation>
    <scope>NUCLEOTIDE SEQUENCE [LARGE SCALE GENOMIC DNA]</scope>
    <source>
        <strain evidence="7 8">22511_23_Filter</strain>
    </source>
</reference>
<dbReference type="InterPro" id="IPR004841">
    <property type="entry name" value="AA-permease/SLC12A_dom"/>
</dbReference>
<dbReference type="PANTHER" id="PTHR42770:SF8">
    <property type="entry name" value="PUTRESCINE IMPORTER PUUP"/>
    <property type="match status" value="1"/>
</dbReference>
<feature type="transmembrane region" description="Helical" evidence="5">
    <location>
        <begin position="43"/>
        <end position="66"/>
    </location>
</feature>
<evidence type="ECO:0000313" key="8">
    <source>
        <dbReference type="Proteomes" id="UP000460949"/>
    </source>
</evidence>
<feature type="transmembrane region" description="Helical" evidence="5">
    <location>
        <begin position="410"/>
        <end position="428"/>
    </location>
</feature>
<comment type="subcellular location">
    <subcellularLocation>
        <location evidence="1">Membrane</location>
        <topology evidence="1">Multi-pass membrane protein</topology>
    </subcellularLocation>
</comment>
<dbReference type="Gene3D" id="1.20.1740.10">
    <property type="entry name" value="Amino acid/polyamine transporter I"/>
    <property type="match status" value="1"/>
</dbReference>
<feature type="transmembrane region" description="Helical" evidence="5">
    <location>
        <begin position="328"/>
        <end position="347"/>
    </location>
</feature>
<dbReference type="AlphaFoldDB" id="A0A845DTW6"/>
<dbReference type="PANTHER" id="PTHR42770">
    <property type="entry name" value="AMINO ACID TRANSPORTER-RELATED"/>
    <property type="match status" value="1"/>
</dbReference>
<feature type="transmembrane region" description="Helical" evidence="5">
    <location>
        <begin position="12"/>
        <end position="37"/>
    </location>
</feature>
<proteinExistence type="predicted"/>
<protein>
    <submittedName>
        <fullName evidence="7">Amino acid permease</fullName>
    </submittedName>
</protein>
<organism evidence="7 8">
    <name type="scientific">Halobacillus litoralis</name>
    <dbReference type="NCBI Taxonomy" id="45668"/>
    <lineage>
        <taxon>Bacteria</taxon>
        <taxon>Bacillati</taxon>
        <taxon>Bacillota</taxon>
        <taxon>Bacilli</taxon>
        <taxon>Bacillales</taxon>
        <taxon>Bacillaceae</taxon>
        <taxon>Halobacillus</taxon>
    </lineage>
</organism>
<dbReference type="InterPro" id="IPR050367">
    <property type="entry name" value="APC_superfamily"/>
</dbReference>
<evidence type="ECO:0000313" key="7">
    <source>
        <dbReference type="EMBL" id="MYL20598.1"/>
    </source>
</evidence>
<feature type="transmembrane region" description="Helical" evidence="5">
    <location>
        <begin position="87"/>
        <end position="114"/>
    </location>
</feature>
<feature type="transmembrane region" description="Helical" evidence="5">
    <location>
        <begin position="230"/>
        <end position="249"/>
    </location>
</feature>
<dbReference type="Proteomes" id="UP000460949">
    <property type="component" value="Unassembled WGS sequence"/>
</dbReference>
<evidence type="ECO:0000256" key="4">
    <source>
        <dbReference type="ARBA" id="ARBA00023136"/>
    </source>
</evidence>
<sequence length="455" mass="49369">MSTQTELKRTLTLWQVIFLGLAWNTPMIYFSVFGVAYEGSGGFLTAAYIVAVTAVLFTGASYAVMAKKYPISGSAYTFARKAIHPNAGFIVGWVLLLNYLFAPIIACITFGIFLHAEFPAVPAYVWMIGLIVLLAGIAIRGVNSSANISRMFVILQMIFMVIFCSYLAYGLFSDGGAAHLVSTAPFIDVDMSLPVVLAGASIVVFSFLGFDTMTTLSEETIQPKKTIPKAIFIMIAIVAVLHVGTSYFIQTALPELIFSDPDSAALELMSMVGGSLLRSIFITVLIAAIFTQGLASVTSVSRLLYVMGRDSILPKKWFGSLHPSFKTPVLNIIVASVVSLLAIFISIDDALRFVNFGALSAFFFVNVCVIRLFFKEKKTRSFTGTMRNLVFPLIGAGFIAWLLALLDTPTIAGGLVWVGMGAVYLIYLTNFFRRPLPEAETGESVEAPPATKKAI</sequence>
<evidence type="ECO:0000256" key="5">
    <source>
        <dbReference type="SAM" id="Phobius"/>
    </source>
</evidence>
<keyword evidence="3 5" id="KW-1133">Transmembrane helix</keyword>
<dbReference type="PIRSF" id="PIRSF006060">
    <property type="entry name" value="AA_transporter"/>
    <property type="match status" value="1"/>
</dbReference>
<comment type="caution">
    <text evidence="7">The sequence shown here is derived from an EMBL/GenBank/DDBJ whole genome shotgun (WGS) entry which is preliminary data.</text>
</comment>
<evidence type="ECO:0000256" key="3">
    <source>
        <dbReference type="ARBA" id="ARBA00022989"/>
    </source>
</evidence>
<keyword evidence="4 5" id="KW-0472">Membrane</keyword>
<dbReference type="GO" id="GO:0005886">
    <property type="term" value="C:plasma membrane"/>
    <property type="evidence" value="ECO:0007669"/>
    <property type="project" value="UniProtKB-SubCell"/>
</dbReference>
<evidence type="ECO:0000256" key="1">
    <source>
        <dbReference type="ARBA" id="ARBA00004141"/>
    </source>
</evidence>
<name>A0A845DTW6_9BACI</name>
<dbReference type="Pfam" id="PF00324">
    <property type="entry name" value="AA_permease"/>
    <property type="match status" value="1"/>
</dbReference>
<evidence type="ECO:0000259" key="6">
    <source>
        <dbReference type="Pfam" id="PF00324"/>
    </source>
</evidence>
<keyword evidence="2 5" id="KW-0812">Transmembrane</keyword>
<feature type="transmembrane region" description="Helical" evidence="5">
    <location>
        <begin position="192"/>
        <end position="210"/>
    </location>
</feature>
<gene>
    <name evidence="7" type="ORF">GLW04_11895</name>
</gene>
<accession>A0A845DTW6</accession>
<dbReference type="EMBL" id="WMET01000002">
    <property type="protein sequence ID" value="MYL20598.1"/>
    <property type="molecule type" value="Genomic_DNA"/>
</dbReference>
<feature type="transmembrane region" description="Helical" evidence="5">
    <location>
        <begin position="353"/>
        <end position="374"/>
    </location>
</feature>
<feature type="transmembrane region" description="Helical" evidence="5">
    <location>
        <begin position="151"/>
        <end position="172"/>
    </location>
</feature>
<dbReference type="RefSeq" id="WP_160837433.1">
    <property type="nucleotide sequence ID" value="NZ_WMET01000002.1"/>
</dbReference>
<feature type="transmembrane region" description="Helical" evidence="5">
    <location>
        <begin position="386"/>
        <end position="404"/>
    </location>
</feature>
<evidence type="ECO:0000256" key="2">
    <source>
        <dbReference type="ARBA" id="ARBA00022692"/>
    </source>
</evidence>
<feature type="transmembrane region" description="Helical" evidence="5">
    <location>
        <begin position="120"/>
        <end position="139"/>
    </location>
</feature>